<evidence type="ECO:0000256" key="2">
    <source>
        <dbReference type="ARBA" id="ARBA00022692"/>
    </source>
</evidence>
<evidence type="ECO:0000256" key="6">
    <source>
        <dbReference type="ARBA" id="ARBA00023136"/>
    </source>
</evidence>
<dbReference type="InterPro" id="IPR003597">
    <property type="entry name" value="Ig_C1-set"/>
</dbReference>
<dbReference type="InterPro" id="IPR007110">
    <property type="entry name" value="Ig-like_dom"/>
</dbReference>
<keyword evidence="3" id="KW-0430">Lectin</keyword>
<keyword evidence="6 8" id="KW-0472">Membrane</keyword>
<dbReference type="SMART" id="SM00407">
    <property type="entry name" value="IGc1"/>
    <property type="match status" value="1"/>
</dbReference>
<dbReference type="SMART" id="SM00408">
    <property type="entry name" value="IGc2"/>
    <property type="match status" value="1"/>
</dbReference>
<dbReference type="InterPro" id="IPR036179">
    <property type="entry name" value="Ig-like_dom_sf"/>
</dbReference>
<dbReference type="SUPFAM" id="SSF48726">
    <property type="entry name" value="Immunoglobulin"/>
    <property type="match status" value="3"/>
</dbReference>
<comment type="similarity">
    <text evidence="7">Belongs to the immunoglobulin superfamily. SIGLEC (sialic acid binding Ig-like lectin) family.</text>
</comment>
<evidence type="ECO:0000313" key="12">
    <source>
        <dbReference type="Proteomes" id="UP001369086"/>
    </source>
</evidence>
<keyword evidence="5 8" id="KW-1133">Transmembrane helix</keyword>
<dbReference type="SMART" id="SM00409">
    <property type="entry name" value="IG"/>
    <property type="match status" value="3"/>
</dbReference>
<dbReference type="Pfam" id="PF13927">
    <property type="entry name" value="Ig_3"/>
    <property type="match status" value="1"/>
</dbReference>
<dbReference type="InterPro" id="IPR003598">
    <property type="entry name" value="Ig_sub2"/>
</dbReference>
<dbReference type="InterPro" id="IPR013783">
    <property type="entry name" value="Ig-like_fold"/>
</dbReference>
<comment type="caution">
    <text evidence="11">The sequence shown here is derived from an EMBL/GenBank/DDBJ whole genome shotgun (WGS) entry which is preliminary data.</text>
</comment>
<gene>
    <name evidence="11" type="ORF">HHUSO_G34271</name>
</gene>
<evidence type="ECO:0000256" key="7">
    <source>
        <dbReference type="ARBA" id="ARBA00038361"/>
    </source>
</evidence>
<keyword evidence="12" id="KW-1185">Reference proteome</keyword>
<evidence type="ECO:0000256" key="1">
    <source>
        <dbReference type="ARBA" id="ARBA00004479"/>
    </source>
</evidence>
<dbReference type="PANTHER" id="PTHR12035:SF125">
    <property type="entry name" value="SIALIC ACID-BINDING IG-LIKE LECTIN 5"/>
    <property type="match status" value="1"/>
</dbReference>
<dbReference type="Pfam" id="PF07654">
    <property type="entry name" value="C1-set"/>
    <property type="match status" value="1"/>
</dbReference>
<dbReference type="InterPro" id="IPR003599">
    <property type="entry name" value="Ig_sub"/>
</dbReference>
<evidence type="ECO:0000259" key="10">
    <source>
        <dbReference type="PROSITE" id="PS50835"/>
    </source>
</evidence>
<protein>
    <submittedName>
        <fullName evidence="11">Cell adhesion molecule 2-like isoform X1</fullName>
    </submittedName>
</protein>
<keyword evidence="2 8" id="KW-0812">Transmembrane</keyword>
<dbReference type="InterPro" id="IPR051036">
    <property type="entry name" value="SIGLEC"/>
</dbReference>
<name>A0ABR0Y661_HUSHU</name>
<organism evidence="11 12">
    <name type="scientific">Huso huso</name>
    <name type="common">Beluga</name>
    <name type="synonym">Acipenser huso</name>
    <dbReference type="NCBI Taxonomy" id="61971"/>
    <lineage>
        <taxon>Eukaryota</taxon>
        <taxon>Metazoa</taxon>
        <taxon>Chordata</taxon>
        <taxon>Craniata</taxon>
        <taxon>Vertebrata</taxon>
        <taxon>Euteleostomi</taxon>
        <taxon>Actinopterygii</taxon>
        <taxon>Chondrostei</taxon>
        <taxon>Acipenseriformes</taxon>
        <taxon>Acipenseridae</taxon>
        <taxon>Huso</taxon>
    </lineage>
</organism>
<feature type="domain" description="Ig-like" evidence="10">
    <location>
        <begin position="224"/>
        <end position="318"/>
    </location>
</feature>
<evidence type="ECO:0000256" key="5">
    <source>
        <dbReference type="ARBA" id="ARBA00022989"/>
    </source>
</evidence>
<feature type="domain" description="Ig-like" evidence="10">
    <location>
        <begin position="22"/>
        <end position="116"/>
    </location>
</feature>
<reference evidence="11 12" key="1">
    <citation type="submission" date="2021-05" db="EMBL/GenBank/DDBJ databases">
        <authorList>
            <person name="Zahm M."/>
            <person name="Klopp C."/>
            <person name="Cabau C."/>
            <person name="Kuhl H."/>
            <person name="Suciu R."/>
            <person name="Ciorpac M."/>
            <person name="Holostenco D."/>
            <person name="Gessner J."/>
            <person name="Wuertz S."/>
            <person name="Hohne C."/>
            <person name="Stock M."/>
            <person name="Gislard M."/>
            <person name="Lluch J."/>
            <person name="Milhes M."/>
            <person name="Lampietro C."/>
            <person name="Lopez Roques C."/>
            <person name="Donnadieu C."/>
            <person name="Du K."/>
            <person name="Schartl M."/>
            <person name="Guiguen Y."/>
        </authorList>
    </citation>
    <scope>NUCLEOTIDE SEQUENCE [LARGE SCALE GENOMIC DNA]</scope>
    <source>
        <strain evidence="11">Hh-F2</strain>
        <tissue evidence="11">Blood</tissue>
    </source>
</reference>
<feature type="domain" description="Ig-like" evidence="10">
    <location>
        <begin position="120"/>
        <end position="213"/>
    </location>
</feature>
<keyword evidence="4" id="KW-0130">Cell adhesion</keyword>
<dbReference type="CDD" id="cd00098">
    <property type="entry name" value="IgC1"/>
    <property type="match status" value="1"/>
</dbReference>
<evidence type="ECO:0000256" key="3">
    <source>
        <dbReference type="ARBA" id="ARBA00022734"/>
    </source>
</evidence>
<keyword evidence="9" id="KW-0732">Signal</keyword>
<feature type="chain" id="PRO_5045279395" evidence="9">
    <location>
        <begin position="18"/>
        <end position="453"/>
    </location>
</feature>
<evidence type="ECO:0000256" key="8">
    <source>
        <dbReference type="SAM" id="Phobius"/>
    </source>
</evidence>
<dbReference type="PROSITE" id="PS50835">
    <property type="entry name" value="IG_LIKE"/>
    <property type="match status" value="3"/>
</dbReference>
<proteinExistence type="inferred from homology"/>
<evidence type="ECO:0000256" key="4">
    <source>
        <dbReference type="ARBA" id="ARBA00022889"/>
    </source>
</evidence>
<feature type="signal peptide" evidence="9">
    <location>
        <begin position="1"/>
        <end position="17"/>
    </location>
</feature>
<dbReference type="Proteomes" id="UP001369086">
    <property type="component" value="Unassembled WGS sequence"/>
</dbReference>
<evidence type="ECO:0000256" key="9">
    <source>
        <dbReference type="SAM" id="SignalP"/>
    </source>
</evidence>
<sequence length="453" mass="50187">MLSKQVLLFALVVGLRAQETQPSERGIRNLYQPPLISALVGETRTVNCTFEHTESERAYCKWERMTSNQTVDTVSLTCNALMTACTVTMEIKNLTLQHADIYVCAVKLLNASAEKTGNGTRIIVYEKEISVEEVVVAGKEVELNCSATGFYPEEISFNWTRGALHSVVQNNTDNHADGTFSAYSRLRFTPDSKDNGVTVGCHINHSSLTETLTRLTTLNVTYSPRSFNVTYSIDSQTLRPVEQGGIYAPEMSTLWLRCAVQSNPQSSVSWLIESISTADFKSTPNGSDLLIDGVKDEGTYWCMANNSNGARNSSVAVRVKHKVAVPSLPFIFIVVLTSFTVLVIIVAIINSKSQDKRNPKGHRVNSTETNHAGLETSIHPEVRYGLIYKRREMKDPRKAEKQEVVYSEVRFVMGTPQPKARCQLPTKDLGSEDSSQMNTVCALVSLSNGPDRE</sequence>
<accession>A0ABR0Y661</accession>
<dbReference type="CDD" id="cd00096">
    <property type="entry name" value="Ig"/>
    <property type="match status" value="1"/>
</dbReference>
<dbReference type="EMBL" id="JAHFZB010000046">
    <property type="protein sequence ID" value="KAK6467943.1"/>
    <property type="molecule type" value="Genomic_DNA"/>
</dbReference>
<dbReference type="Gene3D" id="2.60.40.10">
    <property type="entry name" value="Immunoglobulins"/>
    <property type="match status" value="3"/>
</dbReference>
<dbReference type="PANTHER" id="PTHR12035">
    <property type="entry name" value="SIALIC ACID BINDING IMMUNOGLOBULIN-LIKE LECTIN"/>
    <property type="match status" value="1"/>
</dbReference>
<evidence type="ECO:0000313" key="11">
    <source>
        <dbReference type="EMBL" id="KAK6467943.1"/>
    </source>
</evidence>
<comment type="subcellular location">
    <subcellularLocation>
        <location evidence="1">Membrane</location>
        <topology evidence="1">Single-pass type I membrane protein</topology>
    </subcellularLocation>
</comment>
<feature type="transmembrane region" description="Helical" evidence="8">
    <location>
        <begin position="328"/>
        <end position="349"/>
    </location>
</feature>